<dbReference type="Proteomes" id="UP001299220">
    <property type="component" value="Unassembled WGS sequence"/>
</dbReference>
<accession>A0ABS9CLV7</accession>
<keyword evidence="1" id="KW-0472">Membrane</keyword>
<dbReference type="EMBL" id="JAFBIT010000001">
    <property type="protein sequence ID" value="MCF2651775.1"/>
    <property type="molecule type" value="Genomic_DNA"/>
</dbReference>
<dbReference type="Pfam" id="PF06961">
    <property type="entry name" value="DUF1294"/>
    <property type="match status" value="1"/>
</dbReference>
<protein>
    <submittedName>
        <fullName evidence="2">DUF1294 domain-containing protein</fullName>
    </submittedName>
</protein>
<keyword evidence="1" id="KW-0812">Transmembrane</keyword>
<organism evidence="2 3">
    <name type="scientific">Anaeromassilibacillus senegalensis</name>
    <dbReference type="NCBI Taxonomy" id="1673717"/>
    <lineage>
        <taxon>Bacteria</taxon>
        <taxon>Bacillati</taxon>
        <taxon>Bacillota</taxon>
        <taxon>Clostridia</taxon>
        <taxon>Eubacteriales</taxon>
        <taxon>Acutalibacteraceae</taxon>
        <taxon>Anaeromassilibacillus</taxon>
    </lineage>
</organism>
<evidence type="ECO:0000313" key="3">
    <source>
        <dbReference type="Proteomes" id="UP001299220"/>
    </source>
</evidence>
<gene>
    <name evidence="2" type="ORF">JQM67_04100</name>
</gene>
<feature type="transmembrane region" description="Helical" evidence="1">
    <location>
        <begin position="42"/>
        <end position="62"/>
    </location>
</feature>
<proteinExistence type="predicted"/>
<sequence>MPETVRTVLAVYLAAINITAAVAACADKRRAIRGRWRIPERTLLLLGFFGGAAGELLAMLLIRHKTKHAKFMVLLPLFCLLHAALLIWLALTLA</sequence>
<comment type="caution">
    <text evidence="2">The sequence shown here is derived from an EMBL/GenBank/DDBJ whole genome shotgun (WGS) entry which is preliminary data.</text>
</comment>
<dbReference type="RefSeq" id="WP_235322777.1">
    <property type="nucleotide sequence ID" value="NZ_JAFBIT010000001.1"/>
</dbReference>
<dbReference type="PROSITE" id="PS51257">
    <property type="entry name" value="PROKAR_LIPOPROTEIN"/>
    <property type="match status" value="1"/>
</dbReference>
<evidence type="ECO:0000256" key="1">
    <source>
        <dbReference type="SAM" id="Phobius"/>
    </source>
</evidence>
<dbReference type="InterPro" id="IPR010718">
    <property type="entry name" value="DUF1294"/>
</dbReference>
<name>A0ABS9CLV7_9FIRM</name>
<feature type="transmembrane region" description="Helical" evidence="1">
    <location>
        <begin position="71"/>
        <end position="91"/>
    </location>
</feature>
<evidence type="ECO:0000313" key="2">
    <source>
        <dbReference type="EMBL" id="MCF2651775.1"/>
    </source>
</evidence>
<keyword evidence="3" id="KW-1185">Reference proteome</keyword>
<reference evidence="2 3" key="1">
    <citation type="submission" date="2020-12" db="EMBL/GenBank/DDBJ databases">
        <title>Whole genome sequences of gut porcine anaerobes.</title>
        <authorList>
            <person name="Kubasova T."/>
            <person name="Jahodarova E."/>
            <person name="Rychlik I."/>
        </authorList>
    </citation>
    <scope>NUCLEOTIDE SEQUENCE [LARGE SCALE GENOMIC DNA]</scope>
    <source>
        <strain evidence="2 3">An867</strain>
    </source>
</reference>
<keyword evidence="1" id="KW-1133">Transmembrane helix</keyword>